<proteinExistence type="predicted"/>
<dbReference type="EMBL" id="JAWWNJ010000134">
    <property type="protein sequence ID" value="KAK6984858.1"/>
    <property type="molecule type" value="Genomic_DNA"/>
</dbReference>
<dbReference type="Proteomes" id="UP001362999">
    <property type="component" value="Unassembled WGS sequence"/>
</dbReference>
<dbReference type="AlphaFoldDB" id="A0AAV9ZKV6"/>
<protein>
    <submittedName>
        <fullName evidence="1">Uncharacterized protein</fullName>
    </submittedName>
</protein>
<gene>
    <name evidence="1" type="ORF">R3P38DRAFT_2575488</name>
</gene>
<name>A0AAV9ZKV6_9AGAR</name>
<reference evidence="1 2" key="1">
    <citation type="journal article" date="2024" name="J Genomics">
        <title>Draft genome sequencing and assembly of Favolaschia claudopus CIRM-BRFM 2984 isolated from oak limbs.</title>
        <authorList>
            <person name="Navarro D."/>
            <person name="Drula E."/>
            <person name="Chaduli D."/>
            <person name="Cazenave R."/>
            <person name="Ahrendt S."/>
            <person name="Wang J."/>
            <person name="Lipzen A."/>
            <person name="Daum C."/>
            <person name="Barry K."/>
            <person name="Grigoriev I.V."/>
            <person name="Favel A."/>
            <person name="Rosso M.N."/>
            <person name="Martin F."/>
        </authorList>
    </citation>
    <scope>NUCLEOTIDE SEQUENCE [LARGE SCALE GENOMIC DNA]</scope>
    <source>
        <strain evidence="1 2">CIRM-BRFM 2984</strain>
    </source>
</reference>
<organism evidence="1 2">
    <name type="scientific">Favolaschia claudopus</name>
    <dbReference type="NCBI Taxonomy" id="2862362"/>
    <lineage>
        <taxon>Eukaryota</taxon>
        <taxon>Fungi</taxon>
        <taxon>Dikarya</taxon>
        <taxon>Basidiomycota</taxon>
        <taxon>Agaricomycotina</taxon>
        <taxon>Agaricomycetes</taxon>
        <taxon>Agaricomycetidae</taxon>
        <taxon>Agaricales</taxon>
        <taxon>Marasmiineae</taxon>
        <taxon>Mycenaceae</taxon>
        <taxon>Favolaschia</taxon>
    </lineage>
</organism>
<sequence>MSTYVNGLAPIVTVHGAGTLHHLAYASNSMVQNTVGTMPAPVAATDTTTVTNFVLGFSYTFTDFAFYWDGAAPATGSVAKSGVTWPVGTSWTNATRTPWGTSEIILGQNVESQVATALVRPNEVVVYVIPGGLD</sequence>
<comment type="caution">
    <text evidence="1">The sequence shown here is derived from an EMBL/GenBank/DDBJ whole genome shotgun (WGS) entry which is preliminary data.</text>
</comment>
<keyword evidence="2" id="KW-1185">Reference proteome</keyword>
<evidence type="ECO:0000313" key="2">
    <source>
        <dbReference type="Proteomes" id="UP001362999"/>
    </source>
</evidence>
<evidence type="ECO:0000313" key="1">
    <source>
        <dbReference type="EMBL" id="KAK6984858.1"/>
    </source>
</evidence>
<accession>A0AAV9ZKV6</accession>